<feature type="transmembrane region" description="Helical" evidence="1">
    <location>
        <begin position="78"/>
        <end position="101"/>
    </location>
</feature>
<keyword evidence="1" id="KW-0812">Transmembrane</keyword>
<evidence type="ECO:0000313" key="3">
    <source>
        <dbReference type="Proteomes" id="UP001500822"/>
    </source>
</evidence>
<comment type="caution">
    <text evidence="2">The sequence shown here is derived from an EMBL/GenBank/DDBJ whole genome shotgun (WGS) entry which is preliminary data.</text>
</comment>
<feature type="transmembrane region" description="Helical" evidence="1">
    <location>
        <begin position="149"/>
        <end position="169"/>
    </location>
</feature>
<accession>A0ABP8Z905</accession>
<evidence type="ECO:0000256" key="1">
    <source>
        <dbReference type="SAM" id="Phobius"/>
    </source>
</evidence>
<protein>
    <recommendedName>
        <fullName evidence="4">Sodium:proton antiporter</fullName>
    </recommendedName>
</protein>
<gene>
    <name evidence="2" type="ORF">GCM10023217_19320</name>
</gene>
<dbReference type="InterPro" id="IPR046291">
    <property type="entry name" value="DUF6328"/>
</dbReference>
<name>A0ABP8Z905_9ACTN</name>
<dbReference type="RefSeq" id="WP_345313328.1">
    <property type="nucleotide sequence ID" value="NZ_BAABIE010000008.1"/>
</dbReference>
<feature type="transmembrane region" description="Helical" evidence="1">
    <location>
        <begin position="122"/>
        <end position="143"/>
    </location>
</feature>
<dbReference type="Proteomes" id="UP001500822">
    <property type="component" value="Unassembled WGS sequence"/>
</dbReference>
<organism evidence="2 3">
    <name type="scientific">Gordonia alkaliphila</name>
    <dbReference type="NCBI Taxonomy" id="1053547"/>
    <lineage>
        <taxon>Bacteria</taxon>
        <taxon>Bacillati</taxon>
        <taxon>Actinomycetota</taxon>
        <taxon>Actinomycetes</taxon>
        <taxon>Mycobacteriales</taxon>
        <taxon>Gordoniaceae</taxon>
        <taxon>Gordonia</taxon>
    </lineage>
</organism>
<evidence type="ECO:0008006" key="4">
    <source>
        <dbReference type="Google" id="ProtNLM"/>
    </source>
</evidence>
<keyword evidence="1" id="KW-0472">Membrane</keyword>
<dbReference type="Pfam" id="PF19853">
    <property type="entry name" value="DUF6328"/>
    <property type="match status" value="1"/>
</dbReference>
<keyword evidence="3" id="KW-1185">Reference proteome</keyword>
<reference evidence="3" key="1">
    <citation type="journal article" date="2019" name="Int. J. Syst. Evol. Microbiol.">
        <title>The Global Catalogue of Microorganisms (GCM) 10K type strain sequencing project: providing services to taxonomists for standard genome sequencing and annotation.</title>
        <authorList>
            <consortium name="The Broad Institute Genomics Platform"/>
            <consortium name="The Broad Institute Genome Sequencing Center for Infectious Disease"/>
            <person name="Wu L."/>
            <person name="Ma J."/>
        </authorList>
    </citation>
    <scope>NUCLEOTIDE SEQUENCE [LARGE SCALE GENOMIC DNA]</scope>
    <source>
        <strain evidence="3">JCM 18077</strain>
    </source>
</reference>
<sequence>MSSVLGALWNLPDPVDDGEQSWDREARDGETVAQRLDRNWSILIQELRVLQTGVQVLAGFLLIVPFQSRFDVLDGPEVVIYLVTVGFAVAAVAFLLAPIAMHRVLFRQHEMRTIIATTHREAVVGLMCLAVALAGAAAIVVLATTNSGWGAGLAAGGLGLLLVWLWIWLPLRTLARVRPSGPAD</sequence>
<evidence type="ECO:0000313" key="2">
    <source>
        <dbReference type="EMBL" id="GAA4749218.1"/>
    </source>
</evidence>
<keyword evidence="1" id="KW-1133">Transmembrane helix</keyword>
<dbReference type="EMBL" id="BAABIE010000008">
    <property type="protein sequence ID" value="GAA4749218.1"/>
    <property type="molecule type" value="Genomic_DNA"/>
</dbReference>
<proteinExistence type="predicted"/>